<evidence type="ECO:0000313" key="6">
    <source>
        <dbReference type="EMBL" id="MEE2059512.1"/>
    </source>
</evidence>
<evidence type="ECO:0000256" key="2">
    <source>
        <dbReference type="ARBA" id="ARBA00022723"/>
    </source>
</evidence>
<comment type="similarity">
    <text evidence="5">Belongs to the creatininase superfamily.</text>
</comment>
<proteinExistence type="inferred from homology"/>
<dbReference type="Gene3D" id="3.40.50.10310">
    <property type="entry name" value="Creatininase"/>
    <property type="match status" value="1"/>
</dbReference>
<reference evidence="6 7" key="1">
    <citation type="submission" date="2023-07" db="EMBL/GenBank/DDBJ databases">
        <authorList>
            <person name="Girao M."/>
            <person name="Carvalho M.F."/>
        </authorList>
    </citation>
    <scope>NUCLEOTIDE SEQUENCE [LARGE SCALE GENOMIC DNA]</scope>
    <source>
        <strain evidence="6 7">YIM65754</strain>
    </source>
</reference>
<dbReference type="PANTHER" id="PTHR35005:SF1">
    <property type="entry name" value="2-AMINO-5-FORMYLAMINO-6-RIBOSYLAMINOPYRIMIDIN-4(3H)-ONE 5'-MONOPHOSPHATE DEFORMYLASE"/>
    <property type="match status" value="1"/>
</dbReference>
<dbReference type="SUPFAM" id="SSF102215">
    <property type="entry name" value="Creatininase"/>
    <property type="match status" value="1"/>
</dbReference>
<protein>
    <submittedName>
        <fullName evidence="6">Mycofactocin biosynthesis peptidyl-dipeptidase MftE</fullName>
    </submittedName>
</protein>
<dbReference type="InterPro" id="IPR023871">
    <property type="entry name" value="MftE"/>
</dbReference>
<dbReference type="Proteomes" id="UP001336020">
    <property type="component" value="Unassembled WGS sequence"/>
</dbReference>
<gene>
    <name evidence="6" type="primary">mftE</name>
    <name evidence="6" type="ORF">Q7514_18505</name>
</gene>
<dbReference type="RefSeq" id="WP_330134720.1">
    <property type="nucleotide sequence ID" value="NZ_JAUTXY010000008.1"/>
</dbReference>
<evidence type="ECO:0000256" key="3">
    <source>
        <dbReference type="ARBA" id="ARBA00022801"/>
    </source>
</evidence>
<evidence type="ECO:0000256" key="1">
    <source>
        <dbReference type="ARBA" id="ARBA00001947"/>
    </source>
</evidence>
<evidence type="ECO:0000313" key="7">
    <source>
        <dbReference type="Proteomes" id="UP001336020"/>
    </source>
</evidence>
<accession>A0ABU7LE35</accession>
<keyword evidence="2" id="KW-0479">Metal-binding</keyword>
<evidence type="ECO:0000256" key="4">
    <source>
        <dbReference type="ARBA" id="ARBA00022833"/>
    </source>
</evidence>
<evidence type="ECO:0000256" key="5">
    <source>
        <dbReference type="ARBA" id="ARBA00024029"/>
    </source>
</evidence>
<keyword evidence="7" id="KW-1185">Reference proteome</keyword>
<dbReference type="PANTHER" id="PTHR35005">
    <property type="entry name" value="3-DEHYDRO-SCYLLO-INOSOSE HYDROLASE"/>
    <property type="match status" value="1"/>
</dbReference>
<dbReference type="Pfam" id="PF02633">
    <property type="entry name" value="Creatininase"/>
    <property type="match status" value="1"/>
</dbReference>
<sequence length="228" mass="23598">MTGELANAYWPDVESGSVTVAVPVGAFEQHGPHLPLDTDTRIAVAVTEALPGVALAPPIAYGASGEHEGFPGTVSIGADVAKAMFVEYGRSACRWAHRVLFVNGHGGNAYPLAEAVALLRYEGRDVAWLPCAVPGADAHAGITETSLMLHLAPDTVDMSRAAAGATEPLRTLMPRLREAGIVSVSANGVLGDPAGSTAELGADLFANLVARATAQVARWQPGTEGRLR</sequence>
<dbReference type="InterPro" id="IPR024087">
    <property type="entry name" value="Creatininase-like_sf"/>
</dbReference>
<comment type="cofactor">
    <cofactor evidence="1">
        <name>Zn(2+)</name>
        <dbReference type="ChEBI" id="CHEBI:29105"/>
    </cofactor>
</comment>
<organism evidence="6 7">
    <name type="scientific">Rhodococcus artemisiae</name>
    <dbReference type="NCBI Taxonomy" id="714159"/>
    <lineage>
        <taxon>Bacteria</taxon>
        <taxon>Bacillati</taxon>
        <taxon>Actinomycetota</taxon>
        <taxon>Actinomycetes</taxon>
        <taxon>Mycobacteriales</taxon>
        <taxon>Nocardiaceae</taxon>
        <taxon>Rhodococcus</taxon>
    </lineage>
</organism>
<name>A0ABU7LE35_9NOCA</name>
<keyword evidence="3" id="KW-0378">Hydrolase</keyword>
<dbReference type="EMBL" id="JAUTXY010000008">
    <property type="protein sequence ID" value="MEE2059512.1"/>
    <property type="molecule type" value="Genomic_DNA"/>
</dbReference>
<comment type="caution">
    <text evidence="6">The sequence shown here is derived from an EMBL/GenBank/DDBJ whole genome shotgun (WGS) entry which is preliminary data.</text>
</comment>
<dbReference type="NCBIfam" id="TIGR03964">
    <property type="entry name" value="mycofact_creat"/>
    <property type="match status" value="1"/>
</dbReference>
<dbReference type="InterPro" id="IPR003785">
    <property type="entry name" value="Creatininase/forma_Hydrolase"/>
</dbReference>
<keyword evidence="4" id="KW-0862">Zinc</keyword>